<name>A0A3B1CF96_9ZZZZ</name>
<dbReference type="PROSITE" id="PS51257">
    <property type="entry name" value="PROKAR_LIPOPROTEIN"/>
    <property type="match status" value="1"/>
</dbReference>
<accession>A0A3B1CF96</accession>
<proteinExistence type="predicted"/>
<dbReference type="Gene3D" id="1.25.40.10">
    <property type="entry name" value="Tetratricopeptide repeat domain"/>
    <property type="match status" value="1"/>
</dbReference>
<evidence type="ECO:0000313" key="1">
    <source>
        <dbReference type="EMBL" id="VAX29146.1"/>
    </source>
</evidence>
<dbReference type="EMBL" id="UOGF01000048">
    <property type="protein sequence ID" value="VAX29146.1"/>
    <property type="molecule type" value="Genomic_DNA"/>
</dbReference>
<sequence length="81" mass="9281">MSQLKKIHLIFLGLLLLFSFTACSNPEGKSAQLYETAQFEEEQFNIEHATKLYEEILKKYPESDFAGKAKKRLEALKAESP</sequence>
<dbReference type="AlphaFoldDB" id="A0A3B1CF96"/>
<gene>
    <name evidence="1" type="ORF">MNBD_NITROSPIRAE01-1247</name>
</gene>
<dbReference type="InterPro" id="IPR011990">
    <property type="entry name" value="TPR-like_helical_dom_sf"/>
</dbReference>
<organism evidence="1">
    <name type="scientific">hydrothermal vent metagenome</name>
    <dbReference type="NCBI Taxonomy" id="652676"/>
    <lineage>
        <taxon>unclassified sequences</taxon>
        <taxon>metagenomes</taxon>
        <taxon>ecological metagenomes</taxon>
    </lineage>
</organism>
<reference evidence="1" key="1">
    <citation type="submission" date="2018-06" db="EMBL/GenBank/DDBJ databases">
        <authorList>
            <person name="Zhirakovskaya E."/>
        </authorList>
    </citation>
    <scope>NUCLEOTIDE SEQUENCE</scope>
</reference>
<evidence type="ECO:0008006" key="2">
    <source>
        <dbReference type="Google" id="ProtNLM"/>
    </source>
</evidence>
<protein>
    <recommendedName>
        <fullName evidence="2">Outer membrane lipoprotein BamD-like domain-containing protein</fullName>
    </recommendedName>
</protein>